<dbReference type="GO" id="GO:0005524">
    <property type="term" value="F:ATP binding"/>
    <property type="evidence" value="ECO:0007669"/>
    <property type="project" value="UniProtKB-KW"/>
</dbReference>
<dbReference type="SMART" id="SM00904">
    <property type="entry name" value="Flavokinase"/>
    <property type="match status" value="1"/>
</dbReference>
<dbReference type="InterPro" id="IPR023465">
    <property type="entry name" value="Riboflavin_kinase_dom_sf"/>
</dbReference>
<sequence>MNTCCKLSSCSEPRIPLRTGSRKVSWGIRSPEAARNRVLHPQAGQHFSAWLPEIQDPAASLQVESFPEPISATSQPRVLLSGDASQQIFEHLTKECHIWNILAVLSPDQPGGDSLDAHASTSSLGNELGLRCWRGDMASIPAFQGPFDVIYLTQSAGSNPDPYSLLLHSSLGLKPGGIIVTYGSAIGSNHDVLELTHGLPLDNVTPSSSLAPSQQSNVVIFQKPMRYARRGLPLKLEGPVVEGFGRGSKQLGFPTANLDPAPLQDALAPFPTGVYWGYATVCKGSSADAAEAALAVVNIGKRPTYGDSPAISIEAHVLKQYPEDFYGKPMQLTLHGFIRPEIKFSGLEALTDQIKMDIGAAKVAGAT</sequence>
<evidence type="ECO:0000313" key="9">
    <source>
        <dbReference type="EMBL" id="KAK9837891.1"/>
    </source>
</evidence>
<keyword evidence="4" id="KW-0288">FMN</keyword>
<dbReference type="EMBL" id="JALJOS010000006">
    <property type="protein sequence ID" value="KAK9837891.1"/>
    <property type="molecule type" value="Genomic_DNA"/>
</dbReference>
<proteinExistence type="predicted"/>
<comment type="pathway">
    <text evidence="1">Cofactor biosynthesis; FMN biosynthesis; FMN from riboflavin (ATP route): step 1/1.</text>
</comment>
<evidence type="ECO:0000256" key="2">
    <source>
        <dbReference type="ARBA" id="ARBA00012105"/>
    </source>
</evidence>
<evidence type="ECO:0000256" key="4">
    <source>
        <dbReference type="ARBA" id="ARBA00022643"/>
    </source>
</evidence>
<dbReference type="GO" id="GO:0009231">
    <property type="term" value="P:riboflavin biosynthetic process"/>
    <property type="evidence" value="ECO:0007669"/>
    <property type="project" value="InterPro"/>
</dbReference>
<dbReference type="Pfam" id="PF01687">
    <property type="entry name" value="Flavokinase"/>
    <property type="match status" value="1"/>
</dbReference>
<dbReference type="PANTHER" id="PTHR22749:SF6">
    <property type="entry name" value="RIBOFLAVIN KINASE"/>
    <property type="match status" value="1"/>
</dbReference>
<evidence type="ECO:0000256" key="3">
    <source>
        <dbReference type="ARBA" id="ARBA00022630"/>
    </source>
</evidence>
<dbReference type="AlphaFoldDB" id="A0AAW1RWY5"/>
<feature type="domain" description="Riboflavin kinase" evidence="8">
    <location>
        <begin position="229"/>
        <end position="366"/>
    </location>
</feature>
<dbReference type="InterPro" id="IPR015865">
    <property type="entry name" value="Riboflavin_kinase_bac/euk"/>
</dbReference>
<evidence type="ECO:0000313" key="10">
    <source>
        <dbReference type="Proteomes" id="UP001438707"/>
    </source>
</evidence>
<dbReference type="PANTHER" id="PTHR22749">
    <property type="entry name" value="RIBOFLAVIN KINASE/FMN ADENYLYLTRANSFERASE"/>
    <property type="match status" value="1"/>
</dbReference>
<dbReference type="EC" id="2.7.1.26" evidence="2"/>
<dbReference type="Gene3D" id="2.40.30.30">
    <property type="entry name" value="Riboflavin kinase-like"/>
    <property type="match status" value="1"/>
</dbReference>
<keyword evidence="3" id="KW-0285">Flavoprotein</keyword>
<evidence type="ECO:0000256" key="1">
    <source>
        <dbReference type="ARBA" id="ARBA00005201"/>
    </source>
</evidence>
<keyword evidence="6" id="KW-0547">Nucleotide-binding</keyword>
<evidence type="ECO:0000256" key="7">
    <source>
        <dbReference type="ARBA" id="ARBA00022840"/>
    </source>
</evidence>
<keyword evidence="10" id="KW-1185">Reference proteome</keyword>
<keyword evidence="5" id="KW-0808">Transferase</keyword>
<evidence type="ECO:0000256" key="6">
    <source>
        <dbReference type="ARBA" id="ARBA00022741"/>
    </source>
</evidence>
<dbReference type="InterPro" id="IPR029063">
    <property type="entry name" value="SAM-dependent_MTases_sf"/>
</dbReference>
<reference evidence="9 10" key="1">
    <citation type="journal article" date="2024" name="Nat. Commun.">
        <title>Phylogenomics reveals the evolutionary origins of lichenization in chlorophyte algae.</title>
        <authorList>
            <person name="Puginier C."/>
            <person name="Libourel C."/>
            <person name="Otte J."/>
            <person name="Skaloud P."/>
            <person name="Haon M."/>
            <person name="Grisel S."/>
            <person name="Petersen M."/>
            <person name="Berrin J.G."/>
            <person name="Delaux P.M."/>
            <person name="Dal Grande F."/>
            <person name="Keller J."/>
        </authorList>
    </citation>
    <scope>NUCLEOTIDE SEQUENCE [LARGE SCALE GENOMIC DNA]</scope>
    <source>
        <strain evidence="9 10">SAG 2145</strain>
    </source>
</reference>
<keyword evidence="7" id="KW-0067">ATP-binding</keyword>
<gene>
    <name evidence="9" type="ORF">WJX74_007326</name>
</gene>
<comment type="caution">
    <text evidence="9">The sequence shown here is derived from an EMBL/GenBank/DDBJ whole genome shotgun (WGS) entry which is preliminary data.</text>
</comment>
<evidence type="ECO:0000256" key="5">
    <source>
        <dbReference type="ARBA" id="ARBA00022679"/>
    </source>
</evidence>
<accession>A0AAW1RWY5</accession>
<protein>
    <recommendedName>
        <fullName evidence="2">riboflavin kinase</fullName>
        <ecNumber evidence="2">2.7.1.26</ecNumber>
    </recommendedName>
</protein>
<dbReference type="Proteomes" id="UP001438707">
    <property type="component" value="Unassembled WGS sequence"/>
</dbReference>
<evidence type="ECO:0000259" key="8">
    <source>
        <dbReference type="SMART" id="SM00904"/>
    </source>
</evidence>
<dbReference type="GO" id="GO:0009398">
    <property type="term" value="P:FMN biosynthetic process"/>
    <property type="evidence" value="ECO:0007669"/>
    <property type="project" value="TreeGrafter"/>
</dbReference>
<dbReference type="InterPro" id="IPR023468">
    <property type="entry name" value="Riboflavin_kinase"/>
</dbReference>
<dbReference type="SUPFAM" id="SSF82114">
    <property type="entry name" value="Riboflavin kinase-like"/>
    <property type="match status" value="1"/>
</dbReference>
<name>A0AAW1RWY5_9CHLO</name>
<dbReference type="GO" id="GO:0008531">
    <property type="term" value="F:riboflavin kinase activity"/>
    <property type="evidence" value="ECO:0007669"/>
    <property type="project" value="UniProtKB-EC"/>
</dbReference>
<dbReference type="SUPFAM" id="SSF53335">
    <property type="entry name" value="S-adenosyl-L-methionine-dependent methyltransferases"/>
    <property type="match status" value="1"/>
</dbReference>
<organism evidence="9 10">
    <name type="scientific">Apatococcus lobatus</name>
    <dbReference type="NCBI Taxonomy" id="904363"/>
    <lineage>
        <taxon>Eukaryota</taxon>
        <taxon>Viridiplantae</taxon>
        <taxon>Chlorophyta</taxon>
        <taxon>core chlorophytes</taxon>
        <taxon>Trebouxiophyceae</taxon>
        <taxon>Chlorellales</taxon>
        <taxon>Chlorellaceae</taxon>
        <taxon>Apatococcus</taxon>
    </lineage>
</organism>